<evidence type="ECO:0000313" key="4">
    <source>
        <dbReference type="Proteomes" id="UP001210339"/>
    </source>
</evidence>
<keyword evidence="4" id="KW-1185">Reference proteome</keyword>
<dbReference type="InterPro" id="IPR033948">
    <property type="entry name" value="ETF_beta_N"/>
</dbReference>
<dbReference type="InterPro" id="IPR014729">
    <property type="entry name" value="Rossmann-like_a/b/a_fold"/>
</dbReference>
<feature type="domain" description="Electron transfer flavoprotein alpha/beta-subunit N-terminal" evidence="2">
    <location>
        <begin position="22"/>
        <end position="212"/>
    </location>
</feature>
<sequence length="264" mass="28385">MNYLVLMKQVPKFSKVRLDPETHNLIREGLQVIVNPSDLNALELAIQVKKDNGGKITVLTMGPDVAAEMVQEAIARGADDGYVLSSLAFRGSDTLATSYALSKAIESIGTFDMVFCGTNTLDGDTAQVGPEVAEHLGLNQCTYVKSLSVKDGQITALRALEGRIEKQKLPTPALLTVMRNDDEVGKISKDKVNSVPASKVTIISDKDIDAAADRLGAAGSPTIVNEVFDTERRATGTHLEGSVDKQVEELVAILQREHILGRDA</sequence>
<reference evidence="3 4" key="1">
    <citation type="submission" date="2023-01" db="EMBL/GenBank/DDBJ databases">
        <authorList>
            <person name="Lee S.H."/>
            <person name="Jung H.S."/>
            <person name="Yun J.U."/>
        </authorList>
    </citation>
    <scope>NUCLEOTIDE SEQUENCE [LARGE SCALE GENOMIC DNA]</scope>
    <source>
        <strain evidence="3 4">CBA3646</strain>
    </source>
</reference>
<evidence type="ECO:0000256" key="1">
    <source>
        <dbReference type="ARBA" id="ARBA00042002"/>
    </source>
</evidence>
<dbReference type="PANTHER" id="PTHR21294">
    <property type="entry name" value="ELECTRON TRANSFER FLAVOPROTEIN BETA-SUBUNIT"/>
    <property type="match status" value="1"/>
</dbReference>
<dbReference type="CDD" id="cd01714">
    <property type="entry name" value="ETF_beta"/>
    <property type="match status" value="1"/>
</dbReference>
<dbReference type="EMBL" id="CP115667">
    <property type="protein sequence ID" value="WBW50452.1"/>
    <property type="molecule type" value="Genomic_DNA"/>
</dbReference>
<protein>
    <recommendedName>
        <fullName evidence="1">Electron transfer flavoprotein small subunit</fullName>
    </recommendedName>
</protein>
<name>A0ABY7QUI8_9FIRM</name>
<dbReference type="Pfam" id="PF01012">
    <property type="entry name" value="ETF"/>
    <property type="match status" value="1"/>
</dbReference>
<gene>
    <name evidence="3" type="ORF">O6R05_02605</name>
</gene>
<dbReference type="Proteomes" id="UP001210339">
    <property type="component" value="Chromosome"/>
</dbReference>
<organism evidence="3 4">
    <name type="scientific">Peptoniphilus equinus</name>
    <dbReference type="NCBI Taxonomy" id="3016343"/>
    <lineage>
        <taxon>Bacteria</taxon>
        <taxon>Bacillati</taxon>
        <taxon>Bacillota</taxon>
        <taxon>Tissierellia</taxon>
        <taxon>Tissierellales</taxon>
        <taxon>Peptoniphilaceae</taxon>
        <taxon>Peptoniphilus</taxon>
    </lineage>
</organism>
<dbReference type="InterPro" id="IPR012255">
    <property type="entry name" value="ETF_b"/>
</dbReference>
<dbReference type="Gene3D" id="3.40.50.620">
    <property type="entry name" value="HUPs"/>
    <property type="match status" value="1"/>
</dbReference>
<dbReference type="SMART" id="SM00893">
    <property type="entry name" value="ETF"/>
    <property type="match status" value="1"/>
</dbReference>
<dbReference type="RefSeq" id="WP_271191984.1">
    <property type="nucleotide sequence ID" value="NZ_CP115667.1"/>
</dbReference>
<evidence type="ECO:0000313" key="3">
    <source>
        <dbReference type="EMBL" id="WBW50452.1"/>
    </source>
</evidence>
<accession>A0ABY7QUI8</accession>
<dbReference type="PIRSF" id="PIRSF000090">
    <property type="entry name" value="Beta-ETF"/>
    <property type="match status" value="1"/>
</dbReference>
<dbReference type="InterPro" id="IPR014730">
    <property type="entry name" value="ETF_a/b_N"/>
</dbReference>
<evidence type="ECO:0000259" key="2">
    <source>
        <dbReference type="SMART" id="SM00893"/>
    </source>
</evidence>
<dbReference type="SUPFAM" id="SSF52402">
    <property type="entry name" value="Adenine nucleotide alpha hydrolases-like"/>
    <property type="match status" value="1"/>
</dbReference>
<dbReference type="PANTHER" id="PTHR21294:SF17">
    <property type="entry name" value="PROTEIN FIXA"/>
    <property type="match status" value="1"/>
</dbReference>
<proteinExistence type="predicted"/>